<comment type="caution">
    <text evidence="1">The sequence shown here is derived from an EMBL/GenBank/DDBJ whole genome shotgun (WGS) entry which is preliminary data.</text>
</comment>
<reference evidence="1" key="1">
    <citation type="submission" date="2020-04" db="EMBL/GenBank/DDBJ databases">
        <title>Draft genome resource of the tomato pathogen Pseudocercospora fuligena.</title>
        <authorList>
            <person name="Zaccaron A."/>
        </authorList>
    </citation>
    <scope>NUCLEOTIDE SEQUENCE</scope>
    <source>
        <strain evidence="1">PF001</strain>
    </source>
</reference>
<dbReference type="AlphaFoldDB" id="A0A8H6VBN5"/>
<evidence type="ECO:0000313" key="1">
    <source>
        <dbReference type="EMBL" id="KAF7186313.1"/>
    </source>
</evidence>
<dbReference type="OrthoDB" id="2338662at2759"/>
<dbReference type="InterPro" id="IPR017853">
    <property type="entry name" value="GH"/>
</dbReference>
<evidence type="ECO:0008006" key="3">
    <source>
        <dbReference type="Google" id="ProtNLM"/>
    </source>
</evidence>
<protein>
    <recommendedName>
        <fullName evidence="3">Glycoside hydrolase family 2 catalytic domain-containing protein</fullName>
    </recommendedName>
</protein>
<dbReference type="Gene3D" id="3.20.20.80">
    <property type="entry name" value="Glycosidases"/>
    <property type="match status" value="1"/>
</dbReference>
<dbReference type="Proteomes" id="UP000660729">
    <property type="component" value="Unassembled WGS sequence"/>
</dbReference>
<sequence length="558" mass="62287">MVNESFNPGGHFPIPDKSSKPLLNLKIAPRMSIYLENEDHGSFLIDAAISHYVGEPIHDPNNEFEGESLTSRARSRAMGLKRDLEAASAGTQLSIRLSIGDKALKIKGSETIQLGKVAEVDFSFDDISARNEPHKVTLRAETKDGQKFSTSTELLRLPSKDKGTAVRIDNGYGGLDVRHFGKGSSDWKPIFPYSYYGVTIVQWDRYFDKSPDTLETFSKQGYNLIHIVPTGELGQSPFPWDKVEKYLDKAADLGLYLQYDVLYLEKGINEGLEEQVKRLRNHPSLLLWYIADEPDGKSVVPDYLPKGYKKLRSLDLYHPVSMALNCEDFYYKEYASGADIIMSDVYPVSTDTKHSNVYDTPCTETYGCCGCDNCEGHFEDVSDRLDKLSRFDELIGWQKVHWNVPQAFGNETFWTRFPTAAEVVVMTALGINHNAKGTVMWNFPTSDEIAHITDKLANVLTDDEVAEAVLKGDRHGDLKVQGAERIDAAVWSTGDNALAIVANLNHGNVDDVTVEMPSTIDAKAVSKTLWGNADWNVDGNKLRTSKLKGLGTSILWLR</sequence>
<name>A0A8H6VBN5_9PEZI</name>
<evidence type="ECO:0000313" key="2">
    <source>
        <dbReference type="Proteomes" id="UP000660729"/>
    </source>
</evidence>
<dbReference type="EMBL" id="JABCIY010000258">
    <property type="protein sequence ID" value="KAF7186313.1"/>
    <property type="molecule type" value="Genomic_DNA"/>
</dbReference>
<gene>
    <name evidence="1" type="ORF">HII31_12388</name>
</gene>
<keyword evidence="2" id="KW-1185">Reference proteome</keyword>
<dbReference type="SUPFAM" id="SSF51445">
    <property type="entry name" value="(Trans)glycosidases"/>
    <property type="match status" value="1"/>
</dbReference>
<accession>A0A8H6VBN5</accession>
<proteinExistence type="predicted"/>
<organism evidence="1 2">
    <name type="scientific">Pseudocercospora fuligena</name>
    <dbReference type="NCBI Taxonomy" id="685502"/>
    <lineage>
        <taxon>Eukaryota</taxon>
        <taxon>Fungi</taxon>
        <taxon>Dikarya</taxon>
        <taxon>Ascomycota</taxon>
        <taxon>Pezizomycotina</taxon>
        <taxon>Dothideomycetes</taxon>
        <taxon>Dothideomycetidae</taxon>
        <taxon>Mycosphaerellales</taxon>
        <taxon>Mycosphaerellaceae</taxon>
        <taxon>Pseudocercospora</taxon>
    </lineage>
</organism>